<evidence type="ECO:0000313" key="4">
    <source>
        <dbReference type="EMBL" id="EHK39560.1"/>
    </source>
</evidence>
<dbReference type="KEGG" id="tatv:25783770"/>
<dbReference type="GeneID" id="25783770"/>
<evidence type="ECO:0000256" key="2">
    <source>
        <dbReference type="ARBA" id="ARBA00035112"/>
    </source>
</evidence>
<dbReference type="Pfam" id="PF11807">
    <property type="entry name" value="UstYa"/>
    <property type="match status" value="1"/>
</dbReference>
<dbReference type="OMA" id="PENGGHA"/>
<comment type="similarity">
    <text evidence="2">Belongs to the ustYa family.</text>
</comment>
<name>G9PCI6_HYPAI</name>
<dbReference type="GO" id="GO:0043386">
    <property type="term" value="P:mycotoxin biosynthetic process"/>
    <property type="evidence" value="ECO:0007669"/>
    <property type="project" value="InterPro"/>
</dbReference>
<accession>G9PCI6</accession>
<keyword evidence="3" id="KW-1133">Transmembrane helix</keyword>
<dbReference type="PANTHER" id="PTHR33365">
    <property type="entry name" value="YALI0B05434P"/>
    <property type="match status" value="1"/>
</dbReference>
<dbReference type="STRING" id="452589.G9PCI6"/>
<dbReference type="PANTHER" id="PTHR33365:SF4">
    <property type="entry name" value="CYCLOCHLOROTINE BIOSYNTHESIS PROTEIN O"/>
    <property type="match status" value="1"/>
</dbReference>
<gene>
    <name evidence="4" type="ORF">TRIATDRAFT_323107</name>
</gene>
<dbReference type="AlphaFoldDB" id="G9PCI6"/>
<comment type="caution">
    <text evidence="4">The sequence shown here is derived from an EMBL/GenBank/DDBJ whole genome shotgun (WGS) entry which is preliminary data.</text>
</comment>
<organism evidence="4 5">
    <name type="scientific">Hypocrea atroviridis (strain ATCC 20476 / IMI 206040)</name>
    <name type="common">Trichoderma atroviride</name>
    <dbReference type="NCBI Taxonomy" id="452589"/>
    <lineage>
        <taxon>Eukaryota</taxon>
        <taxon>Fungi</taxon>
        <taxon>Dikarya</taxon>
        <taxon>Ascomycota</taxon>
        <taxon>Pezizomycotina</taxon>
        <taxon>Sordariomycetes</taxon>
        <taxon>Hypocreomycetidae</taxon>
        <taxon>Hypocreales</taxon>
        <taxon>Hypocreaceae</taxon>
        <taxon>Trichoderma</taxon>
    </lineage>
</organism>
<keyword evidence="3" id="KW-0812">Transmembrane</keyword>
<comment type="pathway">
    <text evidence="1">Mycotoxin biosynthesis.</text>
</comment>
<dbReference type="OrthoDB" id="3687641at2759"/>
<protein>
    <submittedName>
        <fullName evidence="4">Uncharacterized protein</fullName>
    </submittedName>
</protein>
<keyword evidence="5" id="KW-1185">Reference proteome</keyword>
<dbReference type="InterPro" id="IPR021765">
    <property type="entry name" value="UstYa-like"/>
</dbReference>
<proteinExistence type="inferred from homology"/>
<dbReference type="Proteomes" id="UP000005426">
    <property type="component" value="Unassembled WGS sequence"/>
</dbReference>
<evidence type="ECO:0000256" key="1">
    <source>
        <dbReference type="ARBA" id="ARBA00004685"/>
    </source>
</evidence>
<dbReference type="EMBL" id="ABDG02000029">
    <property type="protein sequence ID" value="EHK39560.1"/>
    <property type="molecule type" value="Genomic_DNA"/>
</dbReference>
<dbReference type="HOGENOM" id="CLU_1086101_0_0_1"/>
<evidence type="ECO:0000256" key="3">
    <source>
        <dbReference type="SAM" id="Phobius"/>
    </source>
</evidence>
<dbReference type="eggNOG" id="ENOG502TDMR">
    <property type="taxonomic scope" value="Eukaryota"/>
</dbReference>
<sequence>MPKPQMNQFWIWTLSSVAVLALLIITLPVLQSLLTGLPTNLAKPLGGGGHQDAQRTIYSPSDDALRGSSASRGNSNFLFEFLERPDIESLDSAVDGAWSQAMNTPLGGFLLVRHNETYSQGWGVSMFHSIHCLGILRSTMQNYFGLAPENGGHAAHAHGQRDSALLHVDERKHVEHCLGYIGRALLCNGDDTLEPPFTKYDAAGNILLSGVNGQGHQHSCRDSTLAWKTVLAAEENPVESFDWSPGATIRSVFGRR</sequence>
<keyword evidence="3" id="KW-0472">Membrane</keyword>
<feature type="transmembrane region" description="Helical" evidence="3">
    <location>
        <begin position="9"/>
        <end position="30"/>
    </location>
</feature>
<evidence type="ECO:0000313" key="5">
    <source>
        <dbReference type="Proteomes" id="UP000005426"/>
    </source>
</evidence>
<reference evidence="4 5" key="1">
    <citation type="journal article" date="2011" name="Genome Biol.">
        <title>Comparative genome sequence analysis underscores mycoparasitism as the ancestral life style of Trichoderma.</title>
        <authorList>
            <person name="Kubicek C.P."/>
            <person name="Herrera-Estrella A."/>
            <person name="Seidl-Seiboth V."/>
            <person name="Martinez D.A."/>
            <person name="Druzhinina I.S."/>
            <person name="Thon M."/>
            <person name="Zeilinger S."/>
            <person name="Casas-Flores S."/>
            <person name="Horwitz B.A."/>
            <person name="Mukherjee P.K."/>
            <person name="Mukherjee M."/>
            <person name="Kredics L."/>
            <person name="Alcaraz L.D."/>
            <person name="Aerts A."/>
            <person name="Antal Z."/>
            <person name="Atanasova L."/>
            <person name="Cervantes-Badillo M.G."/>
            <person name="Challacombe J."/>
            <person name="Chertkov O."/>
            <person name="McCluskey K."/>
            <person name="Coulpier F."/>
            <person name="Deshpande N."/>
            <person name="von Doehren H."/>
            <person name="Ebbole D.J."/>
            <person name="Esquivel-Naranjo E.U."/>
            <person name="Fekete E."/>
            <person name="Flipphi M."/>
            <person name="Glaser F."/>
            <person name="Gomez-Rodriguez E.Y."/>
            <person name="Gruber S."/>
            <person name="Han C."/>
            <person name="Henrissat B."/>
            <person name="Hermosa R."/>
            <person name="Hernandez-Onate M."/>
            <person name="Karaffa L."/>
            <person name="Kosti I."/>
            <person name="Le Crom S."/>
            <person name="Lindquist E."/>
            <person name="Lucas S."/>
            <person name="Luebeck M."/>
            <person name="Luebeck P.S."/>
            <person name="Margeot A."/>
            <person name="Metz B."/>
            <person name="Misra M."/>
            <person name="Nevalainen H."/>
            <person name="Omann M."/>
            <person name="Packer N."/>
            <person name="Perrone G."/>
            <person name="Uresti-Rivera E.E."/>
            <person name="Salamov A."/>
            <person name="Schmoll M."/>
            <person name="Seiboth B."/>
            <person name="Shapiro H."/>
            <person name="Sukno S."/>
            <person name="Tamayo-Ramos J.A."/>
            <person name="Tisch D."/>
            <person name="Wiest A."/>
            <person name="Wilkinson H.H."/>
            <person name="Zhang M."/>
            <person name="Coutinho P.M."/>
            <person name="Kenerley C.M."/>
            <person name="Monte E."/>
            <person name="Baker S.E."/>
            <person name="Grigoriev I.V."/>
        </authorList>
    </citation>
    <scope>NUCLEOTIDE SEQUENCE [LARGE SCALE GENOMIC DNA]</scope>
    <source>
        <strain evidence="5">ATCC 20476 / IMI 206040</strain>
    </source>
</reference>
<dbReference type="RefSeq" id="XP_013937722.1">
    <property type="nucleotide sequence ID" value="XM_014082247.1"/>
</dbReference>